<dbReference type="AlphaFoldDB" id="A0A3N4J4J4"/>
<sequence>MDQLPNATINPPSTTQKTSQSFSFSVDPSIPDSGNSEPEGSVNEVFPPLGTEGIDEFMITPVDDLRVKVVQIAEAPQFIDAVTGKSSPAPDVPEMTEHLRATDMQRWFDTMACKQELEASSDEILDALAFNLGPERIKADKEANNVDNLRLATMKVNNDLESRKSATLPTRSELRVQSI</sequence>
<feature type="compositionally biased region" description="Polar residues" evidence="1">
    <location>
        <begin position="1"/>
        <end position="12"/>
    </location>
</feature>
<keyword evidence="3" id="KW-1185">Reference proteome</keyword>
<proteinExistence type="predicted"/>
<gene>
    <name evidence="2" type="ORF">L873DRAFT_245149</name>
</gene>
<name>A0A3N4J4J4_9PEZI</name>
<reference evidence="2 3" key="1">
    <citation type="journal article" date="2018" name="Nat. Ecol. Evol.">
        <title>Pezizomycetes genomes reveal the molecular basis of ectomycorrhizal truffle lifestyle.</title>
        <authorList>
            <person name="Murat C."/>
            <person name="Payen T."/>
            <person name="Noel B."/>
            <person name="Kuo A."/>
            <person name="Morin E."/>
            <person name="Chen J."/>
            <person name="Kohler A."/>
            <person name="Krizsan K."/>
            <person name="Balestrini R."/>
            <person name="Da Silva C."/>
            <person name="Montanini B."/>
            <person name="Hainaut M."/>
            <person name="Levati E."/>
            <person name="Barry K.W."/>
            <person name="Belfiori B."/>
            <person name="Cichocki N."/>
            <person name="Clum A."/>
            <person name="Dockter R.B."/>
            <person name="Fauchery L."/>
            <person name="Guy J."/>
            <person name="Iotti M."/>
            <person name="Le Tacon F."/>
            <person name="Lindquist E.A."/>
            <person name="Lipzen A."/>
            <person name="Malagnac F."/>
            <person name="Mello A."/>
            <person name="Molinier V."/>
            <person name="Miyauchi S."/>
            <person name="Poulain J."/>
            <person name="Riccioni C."/>
            <person name="Rubini A."/>
            <person name="Sitrit Y."/>
            <person name="Splivallo R."/>
            <person name="Traeger S."/>
            <person name="Wang M."/>
            <person name="Zifcakova L."/>
            <person name="Wipf D."/>
            <person name="Zambonelli A."/>
            <person name="Paolocci F."/>
            <person name="Nowrousian M."/>
            <person name="Ottonello S."/>
            <person name="Baldrian P."/>
            <person name="Spatafora J.W."/>
            <person name="Henrissat B."/>
            <person name="Nagy L.G."/>
            <person name="Aury J.M."/>
            <person name="Wincker P."/>
            <person name="Grigoriev I.V."/>
            <person name="Bonfante P."/>
            <person name="Martin F.M."/>
        </authorList>
    </citation>
    <scope>NUCLEOTIDE SEQUENCE [LARGE SCALE GENOMIC DNA]</scope>
    <source>
        <strain evidence="2 3">120613-1</strain>
    </source>
</reference>
<evidence type="ECO:0000313" key="2">
    <source>
        <dbReference type="EMBL" id="RPA92018.1"/>
    </source>
</evidence>
<accession>A0A3N4J4J4</accession>
<protein>
    <submittedName>
        <fullName evidence="2">Uncharacterized protein</fullName>
    </submittedName>
</protein>
<dbReference type="Proteomes" id="UP000276215">
    <property type="component" value="Unassembled WGS sequence"/>
</dbReference>
<feature type="compositionally biased region" description="Low complexity" evidence="1">
    <location>
        <begin position="13"/>
        <end position="25"/>
    </location>
</feature>
<feature type="region of interest" description="Disordered" evidence="1">
    <location>
        <begin position="1"/>
        <end position="48"/>
    </location>
</feature>
<dbReference type="EMBL" id="ML120482">
    <property type="protein sequence ID" value="RPA92018.1"/>
    <property type="molecule type" value="Genomic_DNA"/>
</dbReference>
<evidence type="ECO:0000313" key="3">
    <source>
        <dbReference type="Proteomes" id="UP000276215"/>
    </source>
</evidence>
<dbReference type="OrthoDB" id="5425672at2759"/>
<evidence type="ECO:0000256" key="1">
    <source>
        <dbReference type="SAM" id="MobiDB-lite"/>
    </source>
</evidence>
<organism evidence="2 3">
    <name type="scientific">Choiromyces venosus 120613-1</name>
    <dbReference type="NCBI Taxonomy" id="1336337"/>
    <lineage>
        <taxon>Eukaryota</taxon>
        <taxon>Fungi</taxon>
        <taxon>Dikarya</taxon>
        <taxon>Ascomycota</taxon>
        <taxon>Pezizomycotina</taxon>
        <taxon>Pezizomycetes</taxon>
        <taxon>Pezizales</taxon>
        <taxon>Tuberaceae</taxon>
        <taxon>Choiromyces</taxon>
    </lineage>
</organism>